<evidence type="ECO:0000313" key="3">
    <source>
        <dbReference type="EMBL" id="APT91579.1"/>
    </source>
</evidence>
<dbReference type="AlphaFoldDB" id="A0A1L7D0A9"/>
<dbReference type="Gene3D" id="3.40.50.300">
    <property type="entry name" value="P-loop containing nucleotide triphosphate hydrolases"/>
    <property type="match status" value="1"/>
</dbReference>
<accession>A0A1L7D0A9</accession>
<sequence>MSAPAGEAELLARVRRRLADDPAAATATADLAAAVRAETGGVIGDAALLRLLRRLRGELAGAGPLDPLLRLPGVTDVVVTAPDRVWLDRGAGMEPAGVSFASDAEVRALAVRLAGACGRRLDDARPFADAHLPGGIGGAGVRVHAALSPPAAGATQLSLRVLHRARRGLAELAAAGFAPPEAVAALRRLVAARASLLIVGGTGAGKTTLLAALLAEADPAERILCIEDTPELAPAHPHVVHLLTRAANVEGAGAIDRAELLRQALRMRPDRVVVGEVRGAEVVDLLAALNTGHEGGAGTLHANGIAEAPARLAALGALGGLDRAALEAQVAAAVRVILAVRRRGGRRELAAIGLPERSAGGLRVRPAWTAGAGPGPAWAELP</sequence>
<dbReference type="KEGG" id="csph:CSPHI_00860"/>
<dbReference type="Gene3D" id="3.30.450.380">
    <property type="match status" value="1"/>
</dbReference>
<dbReference type="InterPro" id="IPR050921">
    <property type="entry name" value="T4SS_GSP_E_ATPase"/>
</dbReference>
<dbReference type="CDD" id="cd01130">
    <property type="entry name" value="VirB11-like_ATPase"/>
    <property type="match status" value="1"/>
</dbReference>
<evidence type="ECO:0000313" key="4">
    <source>
        <dbReference type="Proteomes" id="UP000185469"/>
    </source>
</evidence>
<dbReference type="RefSeq" id="WP_075691073.1">
    <property type="nucleotide sequence ID" value="NZ_CP009248.1"/>
</dbReference>
<dbReference type="InterPro" id="IPR027417">
    <property type="entry name" value="P-loop_NTPase"/>
</dbReference>
<comment type="similarity">
    <text evidence="1">Belongs to the GSP E family.</text>
</comment>
<evidence type="ECO:0000259" key="2">
    <source>
        <dbReference type="Pfam" id="PF00437"/>
    </source>
</evidence>
<dbReference type="Proteomes" id="UP000185469">
    <property type="component" value="Chromosome"/>
</dbReference>
<dbReference type="EMBL" id="CP009248">
    <property type="protein sequence ID" value="APT91579.1"/>
    <property type="molecule type" value="Genomic_DNA"/>
</dbReference>
<gene>
    <name evidence="3" type="ORF">CSPHI_00860</name>
</gene>
<dbReference type="OrthoDB" id="9810761at2"/>
<dbReference type="Pfam" id="PF00437">
    <property type="entry name" value="T2SSE"/>
    <property type="match status" value="1"/>
</dbReference>
<dbReference type="PANTHER" id="PTHR30486:SF6">
    <property type="entry name" value="TYPE IV PILUS RETRACTATION ATPASE PILT"/>
    <property type="match status" value="1"/>
</dbReference>
<dbReference type="STRING" id="1437874.CSPHI_00860"/>
<dbReference type="PANTHER" id="PTHR30486">
    <property type="entry name" value="TWITCHING MOTILITY PROTEIN PILT"/>
    <property type="match status" value="1"/>
</dbReference>
<proteinExistence type="inferred from homology"/>
<reference evidence="3 4" key="1">
    <citation type="submission" date="2014-08" db="EMBL/GenBank/DDBJ databases">
        <title>Complete genome sequence of Corynebacterium sphenisci CECT 5990(T) (=DSM 44792(T)), isolated from healthy wild penguins.</title>
        <authorList>
            <person name="Ruckert C."/>
            <person name="Albersmeier A."/>
            <person name="Winkler A."/>
            <person name="Kalinowski J."/>
        </authorList>
    </citation>
    <scope>NUCLEOTIDE SEQUENCE [LARGE SCALE GENOMIC DNA]</scope>
    <source>
        <strain evidence="3 4">DSM 44792</strain>
    </source>
</reference>
<name>A0A1L7D0A9_9CORY</name>
<keyword evidence="4" id="KW-1185">Reference proteome</keyword>
<feature type="domain" description="Bacterial type II secretion system protein E" evidence="2">
    <location>
        <begin position="60"/>
        <end position="340"/>
    </location>
</feature>
<dbReference type="NCBIfam" id="TIGR03819">
    <property type="entry name" value="heli_sec_ATPase"/>
    <property type="match status" value="1"/>
</dbReference>
<dbReference type="InterPro" id="IPR001482">
    <property type="entry name" value="T2SS/T4SS_dom"/>
</dbReference>
<dbReference type="InterPro" id="IPR022399">
    <property type="entry name" value="TadA-like_ATPase"/>
</dbReference>
<evidence type="ECO:0000256" key="1">
    <source>
        <dbReference type="ARBA" id="ARBA00006611"/>
    </source>
</evidence>
<organism evidence="3 4">
    <name type="scientific">Corynebacterium sphenisci DSM 44792</name>
    <dbReference type="NCBI Taxonomy" id="1437874"/>
    <lineage>
        <taxon>Bacteria</taxon>
        <taxon>Bacillati</taxon>
        <taxon>Actinomycetota</taxon>
        <taxon>Actinomycetes</taxon>
        <taxon>Mycobacteriales</taxon>
        <taxon>Corynebacteriaceae</taxon>
        <taxon>Corynebacterium</taxon>
    </lineage>
</organism>
<protein>
    <submittedName>
        <fullName evidence="3">ATPase</fullName>
    </submittedName>
</protein>
<dbReference type="GO" id="GO:0016887">
    <property type="term" value="F:ATP hydrolysis activity"/>
    <property type="evidence" value="ECO:0007669"/>
    <property type="project" value="InterPro"/>
</dbReference>
<dbReference type="SUPFAM" id="SSF52540">
    <property type="entry name" value="P-loop containing nucleoside triphosphate hydrolases"/>
    <property type="match status" value="1"/>
</dbReference>